<name>A0A645I1U3_9ZZZZ</name>
<reference evidence="1" key="1">
    <citation type="submission" date="2019-08" db="EMBL/GenBank/DDBJ databases">
        <authorList>
            <person name="Kucharzyk K."/>
            <person name="Murdoch R.W."/>
            <person name="Higgins S."/>
            <person name="Loffler F."/>
        </authorList>
    </citation>
    <scope>NUCLEOTIDE SEQUENCE</scope>
</reference>
<dbReference type="AlphaFoldDB" id="A0A645I1U3"/>
<comment type="caution">
    <text evidence="1">The sequence shown here is derived from an EMBL/GenBank/DDBJ whole genome shotgun (WGS) entry which is preliminary data.</text>
</comment>
<accession>A0A645I1U3</accession>
<dbReference type="EMBL" id="VSSQ01098551">
    <property type="protein sequence ID" value="MPN41473.1"/>
    <property type="molecule type" value="Genomic_DNA"/>
</dbReference>
<gene>
    <name evidence="1" type="ORF">SDC9_189019</name>
</gene>
<proteinExistence type="predicted"/>
<protein>
    <submittedName>
        <fullName evidence="1">Uncharacterized protein</fullName>
    </submittedName>
</protein>
<evidence type="ECO:0000313" key="1">
    <source>
        <dbReference type="EMBL" id="MPN41473.1"/>
    </source>
</evidence>
<organism evidence="1">
    <name type="scientific">bioreactor metagenome</name>
    <dbReference type="NCBI Taxonomy" id="1076179"/>
    <lineage>
        <taxon>unclassified sequences</taxon>
        <taxon>metagenomes</taxon>
        <taxon>ecological metagenomes</taxon>
    </lineage>
</organism>
<sequence>MLYRAPVFEFLQCGDGHAFFAIRFVEREGEVDAIHDGILCPTTTAHLLHNIDTETLPVGIFPDFSAVEGRVCELLKQVPFVSVQIDAIQAGGLCVRRRLTCIFNDFV</sequence>